<evidence type="ECO:0000313" key="2">
    <source>
        <dbReference type="EMBL" id="MCG2617280.1"/>
    </source>
</evidence>
<reference evidence="2" key="1">
    <citation type="submission" date="2022-01" db="EMBL/GenBank/DDBJ databases">
        <authorList>
            <person name="Jo J.-H."/>
            <person name="Im W.-T."/>
        </authorList>
    </citation>
    <scope>NUCLEOTIDE SEQUENCE</scope>
    <source>
        <strain evidence="2">NA20</strain>
    </source>
</reference>
<keyword evidence="3" id="KW-1185">Reference proteome</keyword>
<evidence type="ECO:0000313" key="3">
    <source>
        <dbReference type="Proteomes" id="UP001165367"/>
    </source>
</evidence>
<keyword evidence="1" id="KW-0472">Membrane</keyword>
<proteinExistence type="predicted"/>
<protein>
    <recommendedName>
        <fullName evidence="4">DUF1772 domain-containing protein</fullName>
    </recommendedName>
</protein>
<feature type="transmembrane region" description="Helical" evidence="1">
    <location>
        <begin position="58"/>
        <end position="76"/>
    </location>
</feature>
<dbReference type="RefSeq" id="WP_237875887.1">
    <property type="nucleotide sequence ID" value="NZ_JAKLTR010000019.1"/>
</dbReference>
<accession>A0ABS9KY84</accession>
<evidence type="ECO:0000256" key="1">
    <source>
        <dbReference type="SAM" id="Phobius"/>
    </source>
</evidence>
<feature type="transmembrane region" description="Helical" evidence="1">
    <location>
        <begin position="88"/>
        <end position="113"/>
    </location>
</feature>
<organism evidence="2 3">
    <name type="scientific">Terrimonas ginsenosidimutans</name>
    <dbReference type="NCBI Taxonomy" id="2908004"/>
    <lineage>
        <taxon>Bacteria</taxon>
        <taxon>Pseudomonadati</taxon>
        <taxon>Bacteroidota</taxon>
        <taxon>Chitinophagia</taxon>
        <taxon>Chitinophagales</taxon>
        <taxon>Chitinophagaceae</taxon>
        <taxon>Terrimonas</taxon>
    </lineage>
</organism>
<feature type="transmembrane region" description="Helical" evidence="1">
    <location>
        <begin position="133"/>
        <end position="153"/>
    </location>
</feature>
<dbReference type="EMBL" id="JAKLTR010000019">
    <property type="protein sequence ID" value="MCG2617280.1"/>
    <property type="molecule type" value="Genomic_DNA"/>
</dbReference>
<comment type="caution">
    <text evidence="2">The sequence shown here is derived from an EMBL/GenBank/DDBJ whole genome shotgun (WGS) entry which is preliminary data.</text>
</comment>
<sequence length="168" mass="18785">MLLKNIIYSLTCLSFSVVIGAAIYEHIAVVPQWSAGPPLSLSMFQGKYGLNPTPFWKSIHPVTMILLLISIVLFWSTERRTCMLITSAGYVVVLIITFAYFVPQLVTITGSAYSEHIDEVLTRKAALWEKLSLVRLSFLIMLAITLFMGLTIASSNIRVPKNLPEYTN</sequence>
<feature type="transmembrane region" description="Helical" evidence="1">
    <location>
        <begin position="7"/>
        <end position="24"/>
    </location>
</feature>
<evidence type="ECO:0008006" key="4">
    <source>
        <dbReference type="Google" id="ProtNLM"/>
    </source>
</evidence>
<keyword evidence="1" id="KW-0812">Transmembrane</keyword>
<keyword evidence="1" id="KW-1133">Transmembrane helix</keyword>
<name>A0ABS9KY84_9BACT</name>
<dbReference type="Proteomes" id="UP001165367">
    <property type="component" value="Unassembled WGS sequence"/>
</dbReference>
<gene>
    <name evidence="2" type="ORF">LZZ85_23490</name>
</gene>